<dbReference type="RefSeq" id="WP_157340060.1">
    <property type="nucleotide sequence ID" value="NZ_WSEK01000004.1"/>
</dbReference>
<keyword evidence="3" id="KW-1185">Reference proteome</keyword>
<dbReference type="InterPro" id="IPR023833">
    <property type="entry name" value="Signal_pept_SipW-depend-type"/>
</dbReference>
<reference evidence="2 3" key="1">
    <citation type="submission" date="2019-12" db="EMBL/GenBank/DDBJ databases">
        <authorList>
            <person name="Huq M.A."/>
        </authorList>
    </citation>
    <scope>NUCLEOTIDE SEQUENCE [LARGE SCALE GENOMIC DNA]</scope>
    <source>
        <strain evidence="2 3">MAH-18</strain>
    </source>
</reference>
<evidence type="ECO:0000256" key="1">
    <source>
        <dbReference type="SAM" id="SignalP"/>
    </source>
</evidence>
<evidence type="ECO:0000313" key="2">
    <source>
        <dbReference type="EMBL" id="MVQ47940.1"/>
    </source>
</evidence>
<name>A0A6L6XLH0_9ACTN</name>
<comment type="caution">
    <text evidence="2">The sequence shown here is derived from an EMBL/GenBank/DDBJ whole genome shotgun (WGS) entry which is preliminary data.</text>
</comment>
<dbReference type="Proteomes" id="UP000473525">
    <property type="component" value="Unassembled WGS sequence"/>
</dbReference>
<organism evidence="2 3">
    <name type="scientific">Nocardioides agri</name>
    <dbReference type="NCBI Taxonomy" id="2682843"/>
    <lineage>
        <taxon>Bacteria</taxon>
        <taxon>Bacillati</taxon>
        <taxon>Actinomycetota</taxon>
        <taxon>Actinomycetes</taxon>
        <taxon>Propionibacteriales</taxon>
        <taxon>Nocardioidaceae</taxon>
        <taxon>Nocardioides</taxon>
    </lineage>
</organism>
<dbReference type="EMBL" id="WSEK01000004">
    <property type="protein sequence ID" value="MVQ47940.1"/>
    <property type="molecule type" value="Genomic_DNA"/>
</dbReference>
<evidence type="ECO:0000313" key="3">
    <source>
        <dbReference type="Proteomes" id="UP000473525"/>
    </source>
</evidence>
<feature type="signal peptide" evidence="1">
    <location>
        <begin position="1"/>
        <end position="26"/>
    </location>
</feature>
<protein>
    <submittedName>
        <fullName evidence="2">Alternate-type signal peptide domain-containing protein</fullName>
    </submittedName>
</protein>
<dbReference type="NCBIfam" id="TIGR04089">
    <property type="entry name" value="exp_by_SipW_III"/>
    <property type="match status" value="1"/>
</dbReference>
<feature type="chain" id="PRO_5026967150" evidence="1">
    <location>
        <begin position="27"/>
        <end position="185"/>
    </location>
</feature>
<dbReference type="NCBIfam" id="TIGR04088">
    <property type="entry name" value="cognate_SipW"/>
    <property type="match status" value="1"/>
</dbReference>
<keyword evidence="1" id="KW-0732">Signal</keyword>
<dbReference type="InterPro" id="IPR024006">
    <property type="entry name" value="Alt_signal_exp_actinobact"/>
</dbReference>
<accession>A0A6L6XLH0</accession>
<sequence length="185" mass="18682">MNKTTKGALAASAAAVLLLGGAGSLAYWNSTETVAGTTIGSGYLKLVPTGSTACEGWKLDGETGFAPATDKIVPGDVLTQVCRFTVNAKGKHLKANFDVTTPTWNGASSAGSLTNELSVAADYQVGTNSYLAPTKPTNVSIADNTNIVATVRVTFNEAAATNASNVAGGLSALLNDITVTATSAH</sequence>
<dbReference type="AlphaFoldDB" id="A0A6L6XLH0"/>
<gene>
    <name evidence="2" type="ORF">GON03_02010</name>
</gene>
<proteinExistence type="predicted"/>